<dbReference type="Proteomes" id="UP000595917">
    <property type="component" value="Chromosome"/>
</dbReference>
<protein>
    <submittedName>
        <fullName evidence="4">Sugar ABC transporter substrate-binding protein</fullName>
    </submittedName>
</protein>
<evidence type="ECO:0000256" key="2">
    <source>
        <dbReference type="ARBA" id="ARBA00008520"/>
    </source>
</evidence>
<comment type="subcellular location">
    <subcellularLocation>
        <location evidence="1">Periplasm</location>
    </subcellularLocation>
</comment>
<evidence type="ECO:0000256" key="1">
    <source>
        <dbReference type="ARBA" id="ARBA00004418"/>
    </source>
</evidence>
<dbReference type="Pfam" id="PF01547">
    <property type="entry name" value="SBP_bac_1"/>
    <property type="match status" value="1"/>
</dbReference>
<dbReference type="Gene3D" id="3.40.190.10">
    <property type="entry name" value="Periplasmic binding protein-like II"/>
    <property type="match status" value="1"/>
</dbReference>
<name>A0A7T7XPN1_9SPIR</name>
<keyword evidence="3" id="KW-0732">Signal</keyword>
<dbReference type="RefSeq" id="WP_215627467.1">
    <property type="nucleotide sequence ID" value="NZ_CP067089.2"/>
</dbReference>
<organism evidence="4 5">
    <name type="scientific">Breznakiella homolactica</name>
    <dbReference type="NCBI Taxonomy" id="2798577"/>
    <lineage>
        <taxon>Bacteria</taxon>
        <taxon>Pseudomonadati</taxon>
        <taxon>Spirochaetota</taxon>
        <taxon>Spirochaetia</taxon>
        <taxon>Spirochaetales</taxon>
        <taxon>Breznakiellaceae</taxon>
        <taxon>Breznakiella</taxon>
    </lineage>
</organism>
<dbReference type="PROSITE" id="PS51257">
    <property type="entry name" value="PROKAR_LIPOPROTEIN"/>
    <property type="match status" value="1"/>
</dbReference>
<reference evidence="4" key="1">
    <citation type="submission" date="2021-01" db="EMBL/GenBank/DDBJ databases">
        <title>Description of Breznakiella homolactica.</title>
        <authorList>
            <person name="Song Y."/>
            <person name="Brune A."/>
        </authorList>
    </citation>
    <scope>NUCLEOTIDE SEQUENCE</scope>
    <source>
        <strain evidence="4">RmG30</strain>
    </source>
</reference>
<evidence type="ECO:0000256" key="3">
    <source>
        <dbReference type="SAM" id="SignalP"/>
    </source>
</evidence>
<dbReference type="PANTHER" id="PTHR43649">
    <property type="entry name" value="ARABINOSE-BINDING PROTEIN-RELATED"/>
    <property type="match status" value="1"/>
</dbReference>
<accession>A0A7T7XPN1</accession>
<dbReference type="InterPro" id="IPR006059">
    <property type="entry name" value="SBP"/>
</dbReference>
<dbReference type="AlphaFoldDB" id="A0A7T7XPN1"/>
<feature type="chain" id="PRO_5031042332" evidence="3">
    <location>
        <begin position="23"/>
        <end position="430"/>
    </location>
</feature>
<dbReference type="InterPro" id="IPR050490">
    <property type="entry name" value="Bact_solute-bd_prot1"/>
</dbReference>
<proteinExistence type="inferred from homology"/>
<dbReference type="PANTHER" id="PTHR43649:SF12">
    <property type="entry name" value="DIACETYLCHITOBIOSE BINDING PROTEIN DASA"/>
    <property type="match status" value="1"/>
</dbReference>
<evidence type="ECO:0000313" key="5">
    <source>
        <dbReference type="Proteomes" id="UP000595917"/>
    </source>
</evidence>
<gene>
    <name evidence="4" type="ORF">JFL75_04375</name>
</gene>
<dbReference type="KEGG" id="bhc:JFL75_04375"/>
<evidence type="ECO:0000313" key="4">
    <source>
        <dbReference type="EMBL" id="QQO10163.1"/>
    </source>
</evidence>
<sequence>MKKRPLWLLCGMLCIVSLLSCGNNKKADTDGKITLTIASAMVTEDPEGGLEQALADEYMRLNPNVTIKFISTPAPEISKRMVTLAASNDLPDMFFVPNDFMPQLYTMDIVADLEGLLGKEWLDGYNQNLLRDAKINGKMMTIPWYASPYAVIYRLDWFQELGLAIPETWDQFIEVAKKMTRDTNGDNRTDKWAFSMVGTRNNSGEQRFVLISKSFGADEIYQGAGGKWVSDISTPAFKNGLRLFTELYTKHGVVPPGPVEVDYAGSMTLFTTEQTGMILSGPHSLGFITKQNPSLDGKLGSFVIPRDKEHISISGIGGYTITKTSQHQDVAADYMKFITNRQNAIDFGRKTGRMPTRTDAASDPFFSSPLFSGFLEAMDYCVEMETFPAYPALLDAIGEAYSTILAGSETLDSAYSKLTTKTTRILEENN</sequence>
<feature type="signal peptide" evidence="3">
    <location>
        <begin position="1"/>
        <end position="22"/>
    </location>
</feature>
<dbReference type="GO" id="GO:0042597">
    <property type="term" value="C:periplasmic space"/>
    <property type="evidence" value="ECO:0007669"/>
    <property type="project" value="UniProtKB-SubCell"/>
</dbReference>
<dbReference type="EMBL" id="CP067089">
    <property type="protein sequence ID" value="QQO10163.1"/>
    <property type="molecule type" value="Genomic_DNA"/>
</dbReference>
<keyword evidence="5" id="KW-1185">Reference proteome</keyword>
<comment type="similarity">
    <text evidence="2">Belongs to the bacterial solute-binding protein 1 family.</text>
</comment>
<dbReference type="CDD" id="cd13585">
    <property type="entry name" value="PBP2_TMBP_like"/>
    <property type="match status" value="1"/>
</dbReference>
<dbReference type="SUPFAM" id="SSF53850">
    <property type="entry name" value="Periplasmic binding protein-like II"/>
    <property type="match status" value="1"/>
</dbReference>